<dbReference type="AlphaFoldDB" id="A0A815I8Y7"/>
<proteinExistence type="predicted"/>
<dbReference type="Proteomes" id="UP000663870">
    <property type="component" value="Unassembled WGS sequence"/>
</dbReference>
<comment type="caution">
    <text evidence="2">The sequence shown here is derived from an EMBL/GenBank/DDBJ whole genome shotgun (WGS) entry which is preliminary data.</text>
</comment>
<sequence length="379" mass="43484">MPEIGTCTDTTCDDGIKELYECHCCSRLVCLNHLIEHVEITQQNKRQLDSLHNELNTVINTLKLIVEQKLFTIGHEQYLIDLAQRYLEVPDSSIDELQSIFEQVNQAIASNRSETMVKVEPPLSETRNCSCVCKCNKTNMDSNDQSPLRITPSPAESVVHSNATIDTDVTEESVISENAGYSTYIDHDYTDVISIDIYSSSNLYSNQHNKIPIISSDQHLNKKRKKRKRISRSKIFAECPLTFDGAYGLTQANHSIKFCEHGKKRRVGIYQHFLNKHKLKEVYAQRLIRAVADNQDPKITELFDGNEDVIDHFYRVQCPFTNGRVHLPGYSLQSISNVPCRRHLVPLNALKYHLRKYHHASQALAQKLLDDFKKIRTKK</sequence>
<reference evidence="2" key="1">
    <citation type="submission" date="2021-02" db="EMBL/GenBank/DDBJ databases">
        <authorList>
            <person name="Nowell W R."/>
        </authorList>
    </citation>
    <scope>NUCLEOTIDE SEQUENCE</scope>
</reference>
<dbReference type="EMBL" id="CAJNOH010000313">
    <property type="protein sequence ID" value="CAF0995752.1"/>
    <property type="molecule type" value="Genomic_DNA"/>
</dbReference>
<keyword evidence="3" id="KW-1185">Reference proteome</keyword>
<evidence type="ECO:0000313" key="3">
    <source>
        <dbReference type="Proteomes" id="UP000663870"/>
    </source>
</evidence>
<name>A0A815I8Y7_9BILA</name>
<dbReference type="EMBL" id="CAJNOL010001455">
    <property type="protein sequence ID" value="CAF1362446.1"/>
    <property type="molecule type" value="Genomic_DNA"/>
</dbReference>
<gene>
    <name evidence="2" type="ORF">JXQ802_LOCUS32701</name>
    <name evidence="1" type="ORF">PYM288_LOCUS14355</name>
</gene>
<protein>
    <submittedName>
        <fullName evidence="2">Uncharacterized protein</fullName>
    </submittedName>
</protein>
<accession>A0A815I8Y7</accession>
<evidence type="ECO:0000313" key="1">
    <source>
        <dbReference type="EMBL" id="CAF0995752.1"/>
    </source>
</evidence>
<organism evidence="2 3">
    <name type="scientific">Rotaria sordida</name>
    <dbReference type="NCBI Taxonomy" id="392033"/>
    <lineage>
        <taxon>Eukaryota</taxon>
        <taxon>Metazoa</taxon>
        <taxon>Spiralia</taxon>
        <taxon>Gnathifera</taxon>
        <taxon>Rotifera</taxon>
        <taxon>Eurotatoria</taxon>
        <taxon>Bdelloidea</taxon>
        <taxon>Philodinida</taxon>
        <taxon>Philodinidae</taxon>
        <taxon>Rotaria</taxon>
    </lineage>
</organism>
<evidence type="ECO:0000313" key="2">
    <source>
        <dbReference type="EMBL" id="CAF1362446.1"/>
    </source>
</evidence>
<dbReference type="Proteomes" id="UP000663854">
    <property type="component" value="Unassembled WGS sequence"/>
</dbReference>